<feature type="transmembrane region" description="Helical" evidence="1">
    <location>
        <begin position="140"/>
        <end position="159"/>
    </location>
</feature>
<keyword evidence="1" id="KW-0812">Transmembrane</keyword>
<dbReference type="GO" id="GO:0140359">
    <property type="term" value="F:ABC-type transporter activity"/>
    <property type="evidence" value="ECO:0007669"/>
    <property type="project" value="InterPro"/>
</dbReference>
<dbReference type="AlphaFoldDB" id="A0A3N1DCK7"/>
<keyword evidence="1" id="KW-0472">Membrane</keyword>
<evidence type="ECO:0000256" key="1">
    <source>
        <dbReference type="SAM" id="Phobius"/>
    </source>
</evidence>
<gene>
    <name evidence="2" type="ORF">EDD29_9005</name>
</gene>
<feature type="transmembrane region" description="Helical" evidence="1">
    <location>
        <begin position="63"/>
        <end position="84"/>
    </location>
</feature>
<protein>
    <recommendedName>
        <fullName evidence="4">ABC-2 family transporter</fullName>
    </recommendedName>
</protein>
<reference evidence="2 3" key="1">
    <citation type="submission" date="2018-11" db="EMBL/GenBank/DDBJ databases">
        <title>Sequencing the genomes of 1000 actinobacteria strains.</title>
        <authorList>
            <person name="Klenk H.-P."/>
        </authorList>
    </citation>
    <scope>NUCLEOTIDE SEQUENCE [LARGE SCALE GENOMIC DNA]</scope>
    <source>
        <strain evidence="2 3">DSM 44254</strain>
    </source>
</reference>
<dbReference type="EMBL" id="RJKE01000001">
    <property type="protein sequence ID" value="ROO91252.1"/>
    <property type="molecule type" value="Genomic_DNA"/>
</dbReference>
<organism evidence="2 3">
    <name type="scientific">Actinocorallia herbida</name>
    <dbReference type="NCBI Taxonomy" id="58109"/>
    <lineage>
        <taxon>Bacteria</taxon>
        <taxon>Bacillati</taxon>
        <taxon>Actinomycetota</taxon>
        <taxon>Actinomycetes</taxon>
        <taxon>Streptosporangiales</taxon>
        <taxon>Thermomonosporaceae</taxon>
        <taxon>Actinocorallia</taxon>
    </lineage>
</organism>
<accession>A0A3N1DCK7</accession>
<feature type="transmembrane region" description="Helical" evidence="1">
    <location>
        <begin position="171"/>
        <end position="193"/>
    </location>
</feature>
<dbReference type="GO" id="GO:0005886">
    <property type="term" value="C:plasma membrane"/>
    <property type="evidence" value="ECO:0007669"/>
    <property type="project" value="UniProtKB-SubCell"/>
</dbReference>
<comment type="caution">
    <text evidence="2">The sequence shown here is derived from an EMBL/GenBank/DDBJ whole genome shotgun (WGS) entry which is preliminary data.</text>
</comment>
<keyword evidence="1" id="KW-1133">Transmembrane helix</keyword>
<evidence type="ECO:0000313" key="3">
    <source>
        <dbReference type="Proteomes" id="UP000272400"/>
    </source>
</evidence>
<name>A0A3N1DCK7_9ACTN</name>
<dbReference type="Proteomes" id="UP000272400">
    <property type="component" value="Unassembled WGS sequence"/>
</dbReference>
<evidence type="ECO:0008006" key="4">
    <source>
        <dbReference type="Google" id="ProtNLM"/>
    </source>
</evidence>
<feature type="transmembrane region" description="Helical" evidence="1">
    <location>
        <begin position="105"/>
        <end position="128"/>
    </location>
</feature>
<sequence length="337" mass="35611">MPSARGVLLVAGLDTRARMRSVRWRWLLALWTAGVGLTAFVLHRALAGEIDAADLDRAFSGTLLFLVLLPVLCAASALGARSVNGKHKRDTLALLQLTRLTPADLALGKLLASWGSGVLLLSLTAPFLARPLVQDGFGGLRALVSFGSSALLIGVVCAIGQFFSAVAARTVTAVLLSCLTVFGLVFGTLIAYWPTSAFRPLTPGDPGDQDDGGAWWLLAANPFVTVADAVPKEKSRMLCVPAGPGLSIDRCAQQEPDLDLLAMISFDVRDLAADEVIYDAYSEAASADEGTPGGEGLKPVWHYGLGFDLVLAAGAVALTVRRLRLPMRDPAPRTRLP</sequence>
<proteinExistence type="predicted"/>
<feature type="transmembrane region" description="Helical" evidence="1">
    <location>
        <begin position="300"/>
        <end position="320"/>
    </location>
</feature>
<keyword evidence="3" id="KW-1185">Reference proteome</keyword>
<dbReference type="RefSeq" id="WP_148086308.1">
    <property type="nucleotide sequence ID" value="NZ_RJKE01000001.1"/>
</dbReference>
<evidence type="ECO:0000313" key="2">
    <source>
        <dbReference type="EMBL" id="ROO91252.1"/>
    </source>
</evidence>
<dbReference type="OrthoDB" id="149032at2"/>